<name>A0A2K6DZ51_MACNE</name>
<evidence type="ECO:0000256" key="1">
    <source>
        <dbReference type="SAM" id="MobiDB-lite"/>
    </source>
</evidence>
<dbReference type="OMA" id="PHFGRPK"/>
<dbReference type="Ensembl" id="ENSMNET00000065680.1">
    <property type="protein sequence ID" value="ENSMNEP00000041183.1"/>
    <property type="gene ID" value="ENSMNEG00000043430.1"/>
</dbReference>
<evidence type="ECO:0000313" key="3">
    <source>
        <dbReference type="Proteomes" id="UP000233120"/>
    </source>
</evidence>
<keyword evidence="3" id="KW-1185">Reference proteome</keyword>
<proteinExistence type="predicted"/>
<dbReference type="Proteomes" id="UP000233120">
    <property type="component" value="Unassembled WGS sequence"/>
</dbReference>
<organism evidence="2 3">
    <name type="scientific">Macaca nemestrina</name>
    <name type="common">Pig-tailed macaque</name>
    <dbReference type="NCBI Taxonomy" id="9545"/>
    <lineage>
        <taxon>Eukaryota</taxon>
        <taxon>Metazoa</taxon>
        <taxon>Chordata</taxon>
        <taxon>Craniata</taxon>
        <taxon>Vertebrata</taxon>
        <taxon>Euteleostomi</taxon>
        <taxon>Mammalia</taxon>
        <taxon>Eutheria</taxon>
        <taxon>Euarchontoglires</taxon>
        <taxon>Primates</taxon>
        <taxon>Haplorrhini</taxon>
        <taxon>Catarrhini</taxon>
        <taxon>Cercopithecidae</taxon>
        <taxon>Cercopithecinae</taxon>
        <taxon>Macaca</taxon>
    </lineage>
</organism>
<protein>
    <submittedName>
        <fullName evidence="2">Uncharacterized protein</fullName>
    </submittedName>
</protein>
<reference evidence="2" key="2">
    <citation type="submission" date="2025-09" db="UniProtKB">
        <authorList>
            <consortium name="Ensembl"/>
        </authorList>
    </citation>
    <scope>IDENTIFICATION</scope>
</reference>
<dbReference type="GeneTree" id="ENSGT00910000147571"/>
<feature type="compositionally biased region" description="Polar residues" evidence="1">
    <location>
        <begin position="69"/>
        <end position="79"/>
    </location>
</feature>
<reference evidence="2" key="1">
    <citation type="submission" date="2025-08" db="UniProtKB">
        <authorList>
            <consortium name="Ensembl"/>
        </authorList>
    </citation>
    <scope>IDENTIFICATION</scope>
</reference>
<dbReference type="AlphaFoldDB" id="A0A2K6DZ51"/>
<dbReference type="STRING" id="9545.ENSMNEP00000041183"/>
<feature type="region of interest" description="Disordered" evidence="1">
    <location>
        <begin position="1"/>
        <end position="119"/>
    </location>
</feature>
<sequence length="119" mass="12533">MSQALCQKDKLKGPIKGTAQPNGQMPQAAHSVSAVLQEAKTHAETSKVKPHFGRPKQDNCLSSGVPDQPGQQNEGSSLQEIKKLARIGSQPSGTTRSQEHPRPHTAPSPACPPLDTPAG</sequence>
<dbReference type="Bgee" id="ENSMNEG00000043430">
    <property type="expression patterns" value="Expressed in heart and 12 other cell types or tissues"/>
</dbReference>
<feature type="compositionally biased region" description="Pro residues" evidence="1">
    <location>
        <begin position="104"/>
        <end position="119"/>
    </location>
</feature>
<evidence type="ECO:0000313" key="2">
    <source>
        <dbReference type="Ensembl" id="ENSMNEP00000041183.1"/>
    </source>
</evidence>
<accession>A0A2K6DZ51</accession>